<dbReference type="Proteomes" id="UP000887575">
    <property type="component" value="Unassembled WGS sequence"/>
</dbReference>
<proteinExistence type="predicted"/>
<dbReference type="SUPFAM" id="SSF57667">
    <property type="entry name" value="beta-beta-alpha zinc fingers"/>
    <property type="match status" value="3"/>
</dbReference>
<evidence type="ECO:0000313" key="6">
    <source>
        <dbReference type="Proteomes" id="UP000887575"/>
    </source>
</evidence>
<dbReference type="PANTHER" id="PTHR34396:SF25">
    <property type="entry name" value="BOUNDARY ELEMENT ASSOCIATED FACTOR"/>
    <property type="match status" value="1"/>
</dbReference>
<evidence type="ECO:0000256" key="1">
    <source>
        <dbReference type="ARBA" id="ARBA00022723"/>
    </source>
</evidence>
<dbReference type="WBParaSite" id="MBELARI_LOCUS8653.1">
    <property type="protein sequence ID" value="MBELARI_LOCUS8653.1"/>
    <property type="gene ID" value="MBELARI_LOCUS8653"/>
</dbReference>
<name>A0AAF3FN85_9BILA</name>
<dbReference type="InterPro" id="IPR003656">
    <property type="entry name" value="Znf_BED"/>
</dbReference>
<evidence type="ECO:0000256" key="2">
    <source>
        <dbReference type="ARBA" id="ARBA00022771"/>
    </source>
</evidence>
<dbReference type="AlphaFoldDB" id="A0AAF3FN85"/>
<dbReference type="Pfam" id="PF02892">
    <property type="entry name" value="zf-BED"/>
    <property type="match status" value="2"/>
</dbReference>
<reference evidence="7" key="1">
    <citation type="submission" date="2024-02" db="UniProtKB">
        <authorList>
            <consortium name="WormBaseParasite"/>
        </authorList>
    </citation>
    <scope>IDENTIFICATION</scope>
</reference>
<evidence type="ECO:0000313" key="7">
    <source>
        <dbReference type="WBParaSite" id="MBELARI_LOCUS8653.1"/>
    </source>
</evidence>
<dbReference type="PROSITE" id="PS00028">
    <property type="entry name" value="ZINC_FINGER_C2H2_1"/>
    <property type="match status" value="1"/>
</dbReference>
<protein>
    <submittedName>
        <fullName evidence="7">BED-type domain-containing protein</fullName>
    </submittedName>
</protein>
<dbReference type="SMART" id="SM00614">
    <property type="entry name" value="ZnF_BED"/>
    <property type="match status" value="3"/>
</dbReference>
<dbReference type="GO" id="GO:0005634">
    <property type="term" value="C:nucleus"/>
    <property type="evidence" value="ECO:0007669"/>
    <property type="project" value="TreeGrafter"/>
</dbReference>
<organism evidence="6 7">
    <name type="scientific">Mesorhabditis belari</name>
    <dbReference type="NCBI Taxonomy" id="2138241"/>
    <lineage>
        <taxon>Eukaryota</taxon>
        <taxon>Metazoa</taxon>
        <taxon>Ecdysozoa</taxon>
        <taxon>Nematoda</taxon>
        <taxon>Chromadorea</taxon>
        <taxon>Rhabditida</taxon>
        <taxon>Rhabditina</taxon>
        <taxon>Rhabditomorpha</taxon>
        <taxon>Rhabditoidea</taxon>
        <taxon>Rhabditidae</taxon>
        <taxon>Mesorhabditinae</taxon>
        <taxon>Mesorhabditis</taxon>
    </lineage>
</organism>
<dbReference type="GO" id="GO:1990837">
    <property type="term" value="F:sequence-specific double-stranded DNA binding"/>
    <property type="evidence" value="ECO:0007669"/>
    <property type="project" value="TreeGrafter"/>
</dbReference>
<dbReference type="GO" id="GO:0008270">
    <property type="term" value="F:zinc ion binding"/>
    <property type="evidence" value="ECO:0007669"/>
    <property type="project" value="UniProtKB-KW"/>
</dbReference>
<feature type="domain" description="BED-type" evidence="5">
    <location>
        <begin position="441"/>
        <end position="490"/>
    </location>
</feature>
<dbReference type="PROSITE" id="PS50808">
    <property type="entry name" value="ZF_BED"/>
    <property type="match status" value="3"/>
</dbReference>
<evidence type="ECO:0000259" key="5">
    <source>
        <dbReference type="PROSITE" id="PS50808"/>
    </source>
</evidence>
<dbReference type="SMART" id="SM00355">
    <property type="entry name" value="ZnF_C2H2"/>
    <property type="match status" value="4"/>
</dbReference>
<dbReference type="InterPro" id="IPR013087">
    <property type="entry name" value="Znf_C2H2_type"/>
</dbReference>
<dbReference type="InterPro" id="IPR036236">
    <property type="entry name" value="Znf_C2H2_sf"/>
</dbReference>
<sequence length="814" mass="92140">MVDLCNICPLTFHDTQDLSVHIKGAHSDDVLGEYLKLVIAQQQTPSLVPRPPPNPIHRLGRRGHPCWKFFHRIDRFDAVCLLCSIRVRSACSTNLSRHLTRHHPIEAQHVREAQFARRNHSFNPLPTDGFDQSLINFVQQDLREELKECSSKSCNSLMRRRRASETVCFPREKREKERKRARSAPPLSVLQSFTWISSISSTRPFLLQRREEEEMDGDSTITTTSAARPVALRPLVPTLPLSSPSTWCSTLPASVSAAYQELRPATHSYDLFVDHLQQHKYETQLPKYDYSLAAYDGVSKVFGDDSVILKTDDVKAFDPHPHIHSVVVTPMAAIAEFAHPSLCATSFPSNLSTASSSDASSAQSQLVQQLEQHQLHGQLSLNGDLTREQLITNTQQQLQHTLAQQQHHQIQLQAPSVIETRKSAEVNGKGDGATPAKRGRPTENPCWNYFIRLDDQNVRCRICSKVVKSACATNMTKHLERHHQNDYQHLIVQIKQYRQQKVPQSVLPLTSTHQGCILPTPGHFVKSESPYVHDIYSQQFDCHESLLRNYVMDTSGHQVVWPRSSSAGSRTWSSFDTWNSHDATTSAMGDDLAWSQSLVPNDPTQPLSGDKPYLKRNRKTEHPVWEFFKRTVDGNAQCAICGGVVKSPCSSNFMRHLMRHHSAEYNAVYVKWIAISLNFRSIGRTDSSTTACVPTDFYYSAISFYCTICFKMTTMVLNNYSITDASTYFKTVYCPKVGLFKKRCLKAVQSLLDPLRTQLAPECEGESVETTVSFFCQNVVGMCYLQDNSYDCPSYVLGIPNLKDQIVQRQHDEL</sequence>
<accession>A0AAF3FN85</accession>
<dbReference type="GO" id="GO:0006357">
    <property type="term" value="P:regulation of transcription by RNA polymerase II"/>
    <property type="evidence" value="ECO:0007669"/>
    <property type="project" value="TreeGrafter"/>
</dbReference>
<keyword evidence="1" id="KW-0479">Metal-binding</keyword>
<dbReference type="InterPro" id="IPR053031">
    <property type="entry name" value="Cuticle_assoc_protein"/>
</dbReference>
<feature type="domain" description="BED-type" evidence="5">
    <location>
        <begin position="619"/>
        <end position="668"/>
    </location>
</feature>
<keyword evidence="2 4" id="KW-0863">Zinc-finger</keyword>
<feature type="domain" description="BED-type" evidence="5">
    <location>
        <begin position="61"/>
        <end position="110"/>
    </location>
</feature>
<keyword evidence="6" id="KW-1185">Reference proteome</keyword>
<evidence type="ECO:0000256" key="4">
    <source>
        <dbReference type="PROSITE-ProRule" id="PRU00027"/>
    </source>
</evidence>
<evidence type="ECO:0000256" key="3">
    <source>
        <dbReference type="ARBA" id="ARBA00022833"/>
    </source>
</evidence>
<keyword evidence="3" id="KW-0862">Zinc</keyword>
<dbReference type="PANTHER" id="PTHR34396">
    <property type="entry name" value="OS03G0264950 PROTEIN-RELATED"/>
    <property type="match status" value="1"/>
</dbReference>